<organism evidence="3 4">
    <name type="scientific">Lactobacillus hominis DSM 23910 = CRBIP 24.179</name>
    <dbReference type="NCBI Taxonomy" id="1423758"/>
    <lineage>
        <taxon>Bacteria</taxon>
        <taxon>Bacillati</taxon>
        <taxon>Bacillota</taxon>
        <taxon>Bacilli</taxon>
        <taxon>Lactobacillales</taxon>
        <taxon>Lactobacillaceae</taxon>
        <taxon>Lactobacillus</taxon>
    </lineage>
</organism>
<dbReference type="OrthoDB" id="9775494at2"/>
<dbReference type="PANTHER" id="PTHR33434">
    <property type="entry name" value="DEGV DOMAIN-CONTAINING PROTEIN DR_1986-RELATED"/>
    <property type="match status" value="1"/>
</dbReference>
<dbReference type="RefSeq" id="WP_008471787.1">
    <property type="nucleotide sequence ID" value="NZ_AYZP01000005.1"/>
</dbReference>
<comment type="caution">
    <text evidence="3">The sequence shown here is derived from an EMBL/GenBank/DDBJ whole genome shotgun (WGS) entry which is preliminary data.</text>
</comment>
<accession>I7JVD4</accession>
<dbReference type="GO" id="GO:0008289">
    <property type="term" value="F:lipid binding"/>
    <property type="evidence" value="ECO:0007669"/>
    <property type="project" value="UniProtKB-KW"/>
</dbReference>
<name>I7JVD4_9LACO</name>
<dbReference type="InterPro" id="IPR043168">
    <property type="entry name" value="DegV_C"/>
</dbReference>
<dbReference type="PROSITE" id="PS51482">
    <property type="entry name" value="DEGV"/>
    <property type="match status" value="1"/>
</dbReference>
<dbReference type="Proteomes" id="UP000009320">
    <property type="component" value="Unassembled WGS sequence"/>
</dbReference>
<dbReference type="PANTHER" id="PTHR33434:SF2">
    <property type="entry name" value="FATTY ACID-BINDING PROTEIN TM_1468"/>
    <property type="match status" value="1"/>
</dbReference>
<gene>
    <name evidence="3" type="ORF">BN55_07930</name>
</gene>
<dbReference type="GeneID" id="82847872"/>
<dbReference type="SUPFAM" id="SSF82549">
    <property type="entry name" value="DAK1/DegV-like"/>
    <property type="match status" value="1"/>
</dbReference>
<dbReference type="PATRIC" id="fig|1423758.3.peg.1669"/>
<dbReference type="eggNOG" id="COG1307">
    <property type="taxonomic scope" value="Bacteria"/>
</dbReference>
<keyword evidence="2" id="KW-0446">Lipid-binding</keyword>
<dbReference type="STRING" id="1423758.FC41_GL001638"/>
<comment type="function">
    <text evidence="1">May bind long-chain fatty acids, such as palmitate, and may play a role in lipid transport or fatty acid metabolism.</text>
</comment>
<protein>
    <submittedName>
        <fullName evidence="3">DegV family protein</fullName>
    </submittedName>
</protein>
<dbReference type="AlphaFoldDB" id="I7JVD4"/>
<proteinExistence type="predicted"/>
<evidence type="ECO:0000256" key="1">
    <source>
        <dbReference type="ARBA" id="ARBA00003238"/>
    </source>
</evidence>
<dbReference type="EMBL" id="CAKE01000034">
    <property type="protein sequence ID" value="CCI82641.1"/>
    <property type="molecule type" value="Genomic_DNA"/>
</dbReference>
<dbReference type="Gene3D" id="3.30.1180.10">
    <property type="match status" value="1"/>
</dbReference>
<keyword evidence="4" id="KW-1185">Reference proteome</keyword>
<evidence type="ECO:0000256" key="2">
    <source>
        <dbReference type="ARBA" id="ARBA00023121"/>
    </source>
</evidence>
<dbReference type="NCBIfam" id="TIGR00762">
    <property type="entry name" value="DegV"/>
    <property type="match status" value="1"/>
</dbReference>
<evidence type="ECO:0000313" key="3">
    <source>
        <dbReference type="EMBL" id="CCI82641.1"/>
    </source>
</evidence>
<reference evidence="3 4" key="1">
    <citation type="submission" date="2012-06" db="EMBL/GenBank/DDBJ databases">
        <title>Draft Genome Sequence of Lactobacillus hominis Strain CRBIP 24.179T, isolated from human intestine.</title>
        <authorList>
            <person name="Cousin S."/>
            <person name="Ma L."/>
            <person name="Bizet C."/>
            <person name="Loux V."/>
            <person name="Bouchier C."/>
            <person name="Clermont D."/>
            <person name="Creno S."/>
        </authorList>
    </citation>
    <scope>NUCLEOTIDE SEQUENCE [LARGE SCALE GENOMIC DNA]</scope>
    <source>
        <strain evidence="4">CRBIP 24.179T</strain>
    </source>
</reference>
<sequence length="293" mass="32835">MKIAIVTDSTSDITTQEAKENNITVVPIPVIIDNHEYLDKVDIDANKLFETQRNGASFPKTSQPALGKMLELFENLHKDGYDAIITITLTSAISGFYNTLVDIAHNHPEFNLHPFDSGMTVRTMGFMTIAAARMAKAGFSVEEIFKSLEEMRKSIGVLFVVDDLQNLVRGGRLSNASAFIGTMLQIKPLLTFDSKTYEIKSFDKVRSLKRAIKKSEDIAFKQINESPYKDKLRFIIYNSNDATQAQKVADDFKQAFPNQPVEMVDFDAVVATHLGEKSLGITWILDPDKMNID</sequence>
<dbReference type="InterPro" id="IPR050270">
    <property type="entry name" value="DegV_domain_contain"/>
</dbReference>
<dbReference type="Gene3D" id="3.40.50.10170">
    <property type="match status" value="1"/>
</dbReference>
<dbReference type="InterPro" id="IPR003797">
    <property type="entry name" value="DegV"/>
</dbReference>
<evidence type="ECO:0000313" key="4">
    <source>
        <dbReference type="Proteomes" id="UP000009320"/>
    </source>
</evidence>
<dbReference type="Pfam" id="PF02645">
    <property type="entry name" value="DegV"/>
    <property type="match status" value="1"/>
</dbReference>